<evidence type="ECO:0000256" key="4">
    <source>
        <dbReference type="ARBA" id="ARBA00022679"/>
    </source>
</evidence>
<keyword evidence="2" id="KW-1003">Cell membrane</keyword>
<feature type="transmembrane region" description="Helical" evidence="8">
    <location>
        <begin position="427"/>
        <end position="447"/>
    </location>
</feature>
<feature type="transmembrane region" description="Helical" evidence="8">
    <location>
        <begin position="255"/>
        <end position="281"/>
    </location>
</feature>
<keyword evidence="5 8" id="KW-0812">Transmembrane</keyword>
<gene>
    <name evidence="9" type="ORF">EH198_17030</name>
</gene>
<accession>A0A3N9P1T5</accession>
<comment type="subcellular location">
    <subcellularLocation>
        <location evidence="1">Cell membrane</location>
        <topology evidence="1">Multi-pass membrane protein</topology>
    </subcellularLocation>
</comment>
<dbReference type="Proteomes" id="UP000282529">
    <property type="component" value="Unassembled WGS sequence"/>
</dbReference>
<comment type="caution">
    <text evidence="9">The sequence shown here is derived from an EMBL/GenBank/DDBJ whole genome shotgun (WGS) entry which is preliminary data.</text>
</comment>
<dbReference type="GO" id="GO:0016763">
    <property type="term" value="F:pentosyltransferase activity"/>
    <property type="evidence" value="ECO:0007669"/>
    <property type="project" value="TreeGrafter"/>
</dbReference>
<evidence type="ECO:0000256" key="2">
    <source>
        <dbReference type="ARBA" id="ARBA00022475"/>
    </source>
</evidence>
<evidence type="ECO:0000313" key="9">
    <source>
        <dbReference type="EMBL" id="RQW10128.1"/>
    </source>
</evidence>
<protein>
    <recommendedName>
        <fullName evidence="11">Glycosyltransferase RgtA/B/C/D-like domain-containing protein</fullName>
    </recommendedName>
</protein>
<feature type="transmembrane region" description="Helical" evidence="8">
    <location>
        <begin position="288"/>
        <end position="308"/>
    </location>
</feature>
<evidence type="ECO:0000256" key="8">
    <source>
        <dbReference type="SAM" id="Phobius"/>
    </source>
</evidence>
<keyword evidence="6 8" id="KW-1133">Transmembrane helix</keyword>
<keyword evidence="3" id="KW-0328">Glycosyltransferase</keyword>
<feature type="transmembrane region" description="Helical" evidence="8">
    <location>
        <begin position="44"/>
        <end position="63"/>
    </location>
</feature>
<dbReference type="GO" id="GO:0009103">
    <property type="term" value="P:lipopolysaccharide biosynthetic process"/>
    <property type="evidence" value="ECO:0007669"/>
    <property type="project" value="UniProtKB-ARBA"/>
</dbReference>
<name>A0A3N9P1T5_9BACL</name>
<evidence type="ECO:0000256" key="6">
    <source>
        <dbReference type="ARBA" id="ARBA00022989"/>
    </source>
</evidence>
<evidence type="ECO:0000256" key="5">
    <source>
        <dbReference type="ARBA" id="ARBA00022692"/>
    </source>
</evidence>
<keyword evidence="10" id="KW-1185">Reference proteome</keyword>
<feature type="transmembrane region" description="Helical" evidence="8">
    <location>
        <begin position="226"/>
        <end position="243"/>
    </location>
</feature>
<evidence type="ECO:0000313" key="10">
    <source>
        <dbReference type="Proteomes" id="UP000282529"/>
    </source>
</evidence>
<reference evidence="9 10" key="1">
    <citation type="submission" date="2018-11" db="EMBL/GenBank/DDBJ databases">
        <title>Genome sequence of strain 7197.</title>
        <authorList>
            <person name="Gao J."/>
            <person name="Sun J."/>
        </authorList>
    </citation>
    <scope>NUCLEOTIDE SEQUENCE [LARGE SCALE GENOMIC DNA]</scope>
    <source>
        <strain evidence="9 10">7197</strain>
    </source>
</reference>
<feature type="transmembrane region" description="Helical" evidence="8">
    <location>
        <begin position="371"/>
        <end position="389"/>
    </location>
</feature>
<dbReference type="EMBL" id="RQPI01000010">
    <property type="protein sequence ID" value="RQW10128.1"/>
    <property type="molecule type" value="Genomic_DNA"/>
</dbReference>
<feature type="transmembrane region" description="Helical" evidence="8">
    <location>
        <begin position="14"/>
        <end position="32"/>
    </location>
</feature>
<evidence type="ECO:0000256" key="7">
    <source>
        <dbReference type="ARBA" id="ARBA00023136"/>
    </source>
</evidence>
<feature type="transmembrane region" description="Helical" evidence="8">
    <location>
        <begin position="459"/>
        <end position="477"/>
    </location>
</feature>
<dbReference type="AlphaFoldDB" id="A0A3N9P1T5"/>
<dbReference type="InterPro" id="IPR050297">
    <property type="entry name" value="LipidA_mod_glycosyltrf_83"/>
</dbReference>
<feature type="transmembrane region" description="Helical" evidence="8">
    <location>
        <begin position="401"/>
        <end position="421"/>
    </location>
</feature>
<dbReference type="GO" id="GO:0005886">
    <property type="term" value="C:plasma membrane"/>
    <property type="evidence" value="ECO:0007669"/>
    <property type="project" value="UniProtKB-SubCell"/>
</dbReference>
<keyword evidence="4" id="KW-0808">Transferase</keyword>
<evidence type="ECO:0000256" key="3">
    <source>
        <dbReference type="ARBA" id="ARBA00022676"/>
    </source>
</evidence>
<keyword evidence="7 8" id="KW-0472">Membrane</keyword>
<dbReference type="RefSeq" id="WP_124696710.1">
    <property type="nucleotide sequence ID" value="NZ_JBHUFE010000036.1"/>
</dbReference>
<dbReference type="PANTHER" id="PTHR33908">
    <property type="entry name" value="MANNOSYLTRANSFERASE YKCB-RELATED"/>
    <property type="match status" value="1"/>
</dbReference>
<feature type="transmembrane region" description="Helical" evidence="8">
    <location>
        <begin position="70"/>
        <end position="89"/>
    </location>
</feature>
<dbReference type="OrthoDB" id="2496121at2"/>
<proteinExistence type="predicted"/>
<sequence>MKLEENLRNTKHKYSLWLVIILFFGYVSWILINYYTSYTERIAFPHYLIASVLFYGLVILLLRQIKHKEFTYIMLILLGLYYILFLPFFSPIDEGAHFDYILHIIQQHKLPTLYDIINTNELYKITEWSVPSNTQYEAVQPPLYYLISSVIVALLQKNLVLSVIILRVFGVLLIVLTYFFVQKTYKELWRKDLIQKCDNLFYAFTLLFFLNPGFLTRMTTISNEQLVVFLMTVLTYYVVKTLGQKHSFKHLTFLSLISAGMILTKFTSIYIIGIIVLFYLLNKEIKQAFSYVISTGVLISPWFIFNMYHYKELTANSLHVAFVKGIVNPNNIQLSPYYILQKTNLFLGSFWNPQESGFPAIREPYFTITNLLSWVLIGTLIIATMYAVKSWKILKESKSQLITLLTSSILLNIIVLCYGTISQDVDIMIGRYVYMNSISFIILTVILTQKVIVKKYHHLFGLILLALVCFLTINFMFDIAQSKQNFATLIKTNVLERRISLSNYQQKIYDPLLNTQNLKEVPSLLKKNNVVKLGYSNIFYPETYQFNNISLESSNKLKIIGNDPFLAVSLNNAHSVQTADLIMVTLNNVQQDGVGQLFWDDGTGYSENRSIKFSILKGEHSYFIPVGRNTFWLESKDIKKIRLDVDGYTFNNKFILKEFMLTKVMD</sequence>
<feature type="transmembrane region" description="Helical" evidence="8">
    <location>
        <begin position="160"/>
        <end position="180"/>
    </location>
</feature>
<organism evidence="9 10">
    <name type="scientific">Paenibacillus rhizophilus</name>
    <dbReference type="NCBI Taxonomy" id="1850366"/>
    <lineage>
        <taxon>Bacteria</taxon>
        <taxon>Bacillati</taxon>
        <taxon>Bacillota</taxon>
        <taxon>Bacilli</taxon>
        <taxon>Bacillales</taxon>
        <taxon>Paenibacillaceae</taxon>
        <taxon>Paenibacillus</taxon>
    </lineage>
</organism>
<dbReference type="PANTHER" id="PTHR33908:SF11">
    <property type="entry name" value="MEMBRANE PROTEIN"/>
    <property type="match status" value="1"/>
</dbReference>
<evidence type="ECO:0008006" key="11">
    <source>
        <dbReference type="Google" id="ProtNLM"/>
    </source>
</evidence>
<evidence type="ECO:0000256" key="1">
    <source>
        <dbReference type="ARBA" id="ARBA00004651"/>
    </source>
</evidence>